<comment type="caution">
    <text evidence="2">The sequence shown here is derived from an EMBL/GenBank/DDBJ whole genome shotgun (WGS) entry which is preliminary data.</text>
</comment>
<keyword evidence="1" id="KW-0472">Membrane</keyword>
<feature type="transmembrane region" description="Helical" evidence="1">
    <location>
        <begin position="12"/>
        <end position="31"/>
    </location>
</feature>
<dbReference type="Proteomes" id="UP000178880">
    <property type="component" value="Unassembled WGS sequence"/>
</dbReference>
<protein>
    <recommendedName>
        <fullName evidence="4">DUF1648 domain-containing protein</fullName>
    </recommendedName>
</protein>
<organism evidence="2 3">
    <name type="scientific">Candidatus Liptonbacteria bacterium RIFCSPLOWO2_01_FULL_52_25</name>
    <dbReference type="NCBI Taxonomy" id="1798650"/>
    <lineage>
        <taxon>Bacteria</taxon>
        <taxon>Candidatus Liptoniibacteriota</taxon>
    </lineage>
</organism>
<evidence type="ECO:0000256" key="1">
    <source>
        <dbReference type="SAM" id="Phobius"/>
    </source>
</evidence>
<dbReference type="EMBL" id="MHLA01000015">
    <property type="protein sequence ID" value="OGY99463.1"/>
    <property type="molecule type" value="Genomic_DNA"/>
</dbReference>
<feature type="transmembrane region" description="Helical" evidence="1">
    <location>
        <begin position="89"/>
        <end position="111"/>
    </location>
</feature>
<evidence type="ECO:0000313" key="2">
    <source>
        <dbReference type="EMBL" id="OGY99463.1"/>
    </source>
</evidence>
<evidence type="ECO:0008006" key="4">
    <source>
        <dbReference type="Google" id="ProtNLM"/>
    </source>
</evidence>
<evidence type="ECO:0000313" key="3">
    <source>
        <dbReference type="Proteomes" id="UP000178880"/>
    </source>
</evidence>
<sequence>MVKRFAKFRFLGVTFLASFLLIVGGCLWAYLKLKGATSPLILHFNDAGINQIGSFKELLWIGITGMVAVVVNFFVALEFEARDRFLGKMLAAGTLLLGVLLFIGFAAIISVN</sequence>
<dbReference type="AlphaFoldDB" id="A0A1G2CDJ9"/>
<feature type="transmembrane region" description="Helical" evidence="1">
    <location>
        <begin position="58"/>
        <end position="77"/>
    </location>
</feature>
<accession>A0A1G2CDJ9</accession>
<proteinExistence type="predicted"/>
<reference evidence="2 3" key="1">
    <citation type="journal article" date="2016" name="Nat. Commun.">
        <title>Thousands of microbial genomes shed light on interconnected biogeochemical processes in an aquifer system.</title>
        <authorList>
            <person name="Anantharaman K."/>
            <person name="Brown C.T."/>
            <person name="Hug L.A."/>
            <person name="Sharon I."/>
            <person name="Castelle C.J."/>
            <person name="Probst A.J."/>
            <person name="Thomas B.C."/>
            <person name="Singh A."/>
            <person name="Wilkins M.J."/>
            <person name="Karaoz U."/>
            <person name="Brodie E.L."/>
            <person name="Williams K.H."/>
            <person name="Hubbard S.S."/>
            <person name="Banfield J.F."/>
        </authorList>
    </citation>
    <scope>NUCLEOTIDE SEQUENCE [LARGE SCALE GENOMIC DNA]</scope>
</reference>
<keyword evidence="1" id="KW-1133">Transmembrane helix</keyword>
<gene>
    <name evidence="2" type="ORF">A2945_01235</name>
</gene>
<dbReference type="PROSITE" id="PS51257">
    <property type="entry name" value="PROKAR_LIPOPROTEIN"/>
    <property type="match status" value="1"/>
</dbReference>
<name>A0A1G2CDJ9_9BACT</name>
<keyword evidence="1" id="KW-0812">Transmembrane</keyword>
<dbReference type="STRING" id="1798650.A2945_01235"/>